<proteinExistence type="inferred from homology"/>
<keyword evidence="2 11" id="KW-0489">Methyltransferase</keyword>
<comment type="caution">
    <text evidence="11">The sequence shown here is derived from an EMBL/GenBank/DDBJ whole genome shotgun (WGS) entry which is preliminary data.</text>
</comment>
<organism evidence="11 12">
    <name type="scientific">Actinomadura decatromicini</name>
    <dbReference type="NCBI Taxonomy" id="2604572"/>
    <lineage>
        <taxon>Bacteria</taxon>
        <taxon>Bacillati</taxon>
        <taxon>Actinomycetota</taxon>
        <taxon>Actinomycetes</taxon>
        <taxon>Streptosporangiales</taxon>
        <taxon>Thermomonosporaceae</taxon>
        <taxon>Actinomadura</taxon>
    </lineage>
</organism>
<dbReference type="InterPro" id="IPR029063">
    <property type="entry name" value="SAM-dependent_MTases_sf"/>
</dbReference>
<dbReference type="InterPro" id="IPR017985">
    <property type="entry name" value="MeTrfase_CN4_CS"/>
</dbReference>
<dbReference type="GO" id="GO:0008170">
    <property type="term" value="F:N-methyltransferase activity"/>
    <property type="evidence" value="ECO:0007669"/>
    <property type="project" value="InterPro"/>
</dbReference>
<sequence>MKRLPRNTILVGDVRERLRDLPEASVDTVITSPPYFGLRDYGVDEQLGLEPHVDAWTANLQRVFADVARVIKPTGSVWLNLGDSFSRHPRHGAPPKGLLLAPERLLLALTEDGWIVRNKVIWAKSNPMPSSVTDRLSLTYEVVYFLVRSKEYFFDLDAIREPHRSSAAKRSRSPRNIGGGWAGPLAAPREGLRRSGIVRPGHPLGKNPGDVWQIATRGTASAHFAVFPEELVRRPLLATCPEKVCSACGRPWRRRVLRSRDLPTELEGVITLPELRPDCRCGAPTVPGVVLDPFFGTGTTGAVAARYGRDWVGIELNPDYAEMARARLGLTPPETAA</sequence>
<evidence type="ECO:0000259" key="10">
    <source>
        <dbReference type="Pfam" id="PF01555"/>
    </source>
</evidence>
<name>A0A5D3F6C8_9ACTN</name>
<evidence type="ECO:0000256" key="6">
    <source>
        <dbReference type="ARBA" id="ARBA00023125"/>
    </source>
</evidence>
<evidence type="ECO:0000256" key="8">
    <source>
        <dbReference type="RuleBase" id="RU362026"/>
    </source>
</evidence>
<evidence type="ECO:0000313" key="11">
    <source>
        <dbReference type="EMBL" id="TYK44577.1"/>
    </source>
</evidence>
<keyword evidence="12" id="KW-1185">Reference proteome</keyword>
<feature type="domain" description="DNA methylase N-4/N-6" evidence="10">
    <location>
        <begin position="26"/>
        <end position="324"/>
    </location>
</feature>
<dbReference type="PRINTS" id="PR00508">
    <property type="entry name" value="S21N4MTFRASE"/>
</dbReference>
<dbReference type="GO" id="GO:0015667">
    <property type="term" value="F:site-specific DNA-methyltransferase (cytosine-N4-specific) activity"/>
    <property type="evidence" value="ECO:0007669"/>
    <property type="project" value="UniProtKB-EC"/>
</dbReference>
<dbReference type="InterPro" id="IPR001091">
    <property type="entry name" value="RM_Methyltransferase"/>
</dbReference>
<evidence type="ECO:0000256" key="7">
    <source>
        <dbReference type="ARBA" id="ARBA00049120"/>
    </source>
</evidence>
<gene>
    <name evidence="11" type="ORF">FXF68_34530</name>
</gene>
<evidence type="ECO:0000256" key="2">
    <source>
        <dbReference type="ARBA" id="ARBA00022603"/>
    </source>
</evidence>
<keyword evidence="5" id="KW-0680">Restriction system</keyword>
<feature type="region of interest" description="Disordered" evidence="9">
    <location>
        <begin position="165"/>
        <end position="188"/>
    </location>
</feature>
<dbReference type="SUPFAM" id="SSF53335">
    <property type="entry name" value="S-adenosyl-L-methionine-dependent methyltransferases"/>
    <property type="match status" value="1"/>
</dbReference>
<reference evidence="11 12" key="1">
    <citation type="submission" date="2019-08" db="EMBL/GenBank/DDBJ databases">
        <title>Actinomadura sp. nov. CYP1-5 isolated from mountain soil.</title>
        <authorList>
            <person name="Songsumanus A."/>
            <person name="Kuncharoen N."/>
            <person name="Kudo T."/>
            <person name="Yuki M."/>
            <person name="Igarashi Y."/>
            <person name="Tanasupawat S."/>
        </authorList>
    </citation>
    <scope>NUCLEOTIDE SEQUENCE [LARGE SCALE GENOMIC DNA]</scope>
    <source>
        <strain evidence="11 12">CYP1-5</strain>
    </source>
</reference>
<evidence type="ECO:0000256" key="5">
    <source>
        <dbReference type="ARBA" id="ARBA00022747"/>
    </source>
</evidence>
<dbReference type="EC" id="2.1.1.-" evidence="8"/>
<dbReference type="GO" id="GO:0009307">
    <property type="term" value="P:DNA restriction-modification system"/>
    <property type="evidence" value="ECO:0007669"/>
    <property type="project" value="UniProtKB-KW"/>
</dbReference>
<dbReference type="GO" id="GO:0003677">
    <property type="term" value="F:DNA binding"/>
    <property type="evidence" value="ECO:0007669"/>
    <property type="project" value="UniProtKB-KW"/>
</dbReference>
<evidence type="ECO:0000256" key="1">
    <source>
        <dbReference type="ARBA" id="ARBA00010203"/>
    </source>
</evidence>
<protein>
    <recommendedName>
        <fullName evidence="8">Methyltransferase</fullName>
        <ecNumber evidence="8">2.1.1.-</ecNumber>
    </recommendedName>
</protein>
<dbReference type="InterPro" id="IPR002941">
    <property type="entry name" value="DNA_methylase_N4/N6"/>
</dbReference>
<dbReference type="PROSITE" id="PS00093">
    <property type="entry name" value="N4_MTASE"/>
    <property type="match status" value="1"/>
</dbReference>
<evidence type="ECO:0000256" key="4">
    <source>
        <dbReference type="ARBA" id="ARBA00022691"/>
    </source>
</evidence>
<dbReference type="AlphaFoldDB" id="A0A5D3F6C8"/>
<comment type="similarity">
    <text evidence="1">Belongs to the N(4)/N(6)-methyltransferase family. N(4) subfamily.</text>
</comment>
<keyword evidence="6" id="KW-0238">DNA-binding</keyword>
<dbReference type="GO" id="GO:0032259">
    <property type="term" value="P:methylation"/>
    <property type="evidence" value="ECO:0007669"/>
    <property type="project" value="UniProtKB-KW"/>
</dbReference>
<evidence type="ECO:0000313" key="12">
    <source>
        <dbReference type="Proteomes" id="UP000323505"/>
    </source>
</evidence>
<dbReference type="Pfam" id="PF01555">
    <property type="entry name" value="N6_N4_Mtase"/>
    <property type="match status" value="1"/>
</dbReference>
<dbReference type="EMBL" id="VSRQ01000008">
    <property type="protein sequence ID" value="TYK44577.1"/>
    <property type="molecule type" value="Genomic_DNA"/>
</dbReference>
<dbReference type="Gene3D" id="3.40.50.150">
    <property type="entry name" value="Vaccinia Virus protein VP39"/>
    <property type="match status" value="1"/>
</dbReference>
<keyword evidence="4" id="KW-0949">S-adenosyl-L-methionine</keyword>
<dbReference type="Proteomes" id="UP000323505">
    <property type="component" value="Unassembled WGS sequence"/>
</dbReference>
<evidence type="ECO:0000256" key="3">
    <source>
        <dbReference type="ARBA" id="ARBA00022679"/>
    </source>
</evidence>
<dbReference type="RefSeq" id="WP_148766801.1">
    <property type="nucleotide sequence ID" value="NZ_VSRQ01000008.1"/>
</dbReference>
<evidence type="ECO:0000256" key="9">
    <source>
        <dbReference type="SAM" id="MobiDB-lite"/>
    </source>
</evidence>
<comment type="catalytic activity">
    <reaction evidence="7">
        <text>a 2'-deoxycytidine in DNA + S-adenosyl-L-methionine = an N(4)-methyl-2'-deoxycytidine in DNA + S-adenosyl-L-homocysteine + H(+)</text>
        <dbReference type="Rhea" id="RHEA:16857"/>
        <dbReference type="Rhea" id="RHEA-COMP:11369"/>
        <dbReference type="Rhea" id="RHEA-COMP:13674"/>
        <dbReference type="ChEBI" id="CHEBI:15378"/>
        <dbReference type="ChEBI" id="CHEBI:57856"/>
        <dbReference type="ChEBI" id="CHEBI:59789"/>
        <dbReference type="ChEBI" id="CHEBI:85452"/>
        <dbReference type="ChEBI" id="CHEBI:137933"/>
        <dbReference type="EC" id="2.1.1.113"/>
    </reaction>
</comment>
<keyword evidence="3 11" id="KW-0808">Transferase</keyword>
<accession>A0A5D3F6C8</accession>